<reference evidence="3" key="1">
    <citation type="journal article" date="2024" name="IScience">
        <title>Strigolactones Initiate the Formation of Haustorium-like Structures in Castilleja.</title>
        <authorList>
            <person name="Buerger M."/>
            <person name="Peterson D."/>
            <person name="Chory J."/>
        </authorList>
    </citation>
    <scope>NUCLEOTIDE SEQUENCE [LARGE SCALE GENOMIC DNA]</scope>
</reference>
<organism evidence="2 3">
    <name type="scientific">Castilleja foliolosa</name>
    <dbReference type="NCBI Taxonomy" id="1961234"/>
    <lineage>
        <taxon>Eukaryota</taxon>
        <taxon>Viridiplantae</taxon>
        <taxon>Streptophyta</taxon>
        <taxon>Embryophyta</taxon>
        <taxon>Tracheophyta</taxon>
        <taxon>Spermatophyta</taxon>
        <taxon>Magnoliopsida</taxon>
        <taxon>eudicotyledons</taxon>
        <taxon>Gunneridae</taxon>
        <taxon>Pentapetalae</taxon>
        <taxon>asterids</taxon>
        <taxon>lamiids</taxon>
        <taxon>Lamiales</taxon>
        <taxon>Orobanchaceae</taxon>
        <taxon>Pedicularideae</taxon>
        <taxon>Castillejinae</taxon>
        <taxon>Castilleja</taxon>
    </lineage>
</organism>
<feature type="compositionally biased region" description="Low complexity" evidence="1">
    <location>
        <begin position="29"/>
        <end position="38"/>
    </location>
</feature>
<evidence type="ECO:0000313" key="3">
    <source>
        <dbReference type="Proteomes" id="UP001632038"/>
    </source>
</evidence>
<dbReference type="EMBL" id="JAVIJP010000029">
    <property type="protein sequence ID" value="KAL3633889.1"/>
    <property type="molecule type" value="Genomic_DNA"/>
</dbReference>
<dbReference type="Proteomes" id="UP001632038">
    <property type="component" value="Unassembled WGS sequence"/>
</dbReference>
<protein>
    <submittedName>
        <fullName evidence="2">Uncharacterized protein</fullName>
    </submittedName>
</protein>
<feature type="compositionally biased region" description="Basic and acidic residues" evidence="1">
    <location>
        <begin position="1"/>
        <end position="12"/>
    </location>
</feature>
<comment type="caution">
    <text evidence="2">The sequence shown here is derived from an EMBL/GenBank/DDBJ whole genome shotgun (WGS) entry which is preliminary data.</text>
</comment>
<keyword evidence="3" id="KW-1185">Reference proteome</keyword>
<evidence type="ECO:0000313" key="2">
    <source>
        <dbReference type="EMBL" id="KAL3633889.1"/>
    </source>
</evidence>
<sequence>MADQSKSSEKKPIPSYKPMSIQEEYAMLTTPKSTSTSSETRDLAPAPSFTAEGSQATPFAQIFPGQPGNPIDADHPPALIPTSILAEMVGLPMPSRRSRRMRNISPGDIPPAIPRSQSGPRRPTPLERMNLVDTENIGTDSDDEDYVPPTSANTSSFLPELSPEEIEAINAAVTPSGDAAPATVEVPADNEAPVADNVSVPAGDQDLHYKNSDLW</sequence>
<feature type="region of interest" description="Disordered" evidence="1">
    <location>
        <begin position="94"/>
        <end position="161"/>
    </location>
</feature>
<evidence type="ECO:0000256" key="1">
    <source>
        <dbReference type="SAM" id="MobiDB-lite"/>
    </source>
</evidence>
<feature type="compositionally biased region" description="Basic and acidic residues" evidence="1">
    <location>
        <begin position="205"/>
        <end position="215"/>
    </location>
</feature>
<feature type="region of interest" description="Disordered" evidence="1">
    <location>
        <begin position="1"/>
        <end position="78"/>
    </location>
</feature>
<name>A0ABD3CXS9_9LAMI</name>
<dbReference type="AlphaFoldDB" id="A0ABD3CXS9"/>
<accession>A0ABD3CXS9</accession>
<gene>
    <name evidence="2" type="ORF">CASFOL_022651</name>
</gene>
<proteinExistence type="predicted"/>
<feature type="region of interest" description="Disordered" evidence="1">
    <location>
        <begin position="173"/>
        <end position="215"/>
    </location>
</feature>